<name>A0ABS9Y850_9ACTN</name>
<dbReference type="EMBL" id="JALDAY010000006">
    <property type="protein sequence ID" value="MCI3273392.1"/>
    <property type="molecule type" value="Genomic_DNA"/>
</dbReference>
<dbReference type="SUPFAM" id="SSF55331">
    <property type="entry name" value="Tautomerase/MIF"/>
    <property type="match status" value="1"/>
</dbReference>
<evidence type="ECO:0000256" key="2">
    <source>
        <dbReference type="ARBA" id="ARBA00023235"/>
    </source>
</evidence>
<keyword evidence="5" id="KW-1185">Reference proteome</keyword>
<protein>
    <submittedName>
        <fullName evidence="4">Tautomerase family protein</fullName>
    </submittedName>
</protein>
<comment type="caution">
    <text evidence="4">The sequence shown here is derived from an EMBL/GenBank/DDBJ whole genome shotgun (WGS) entry which is preliminary data.</text>
</comment>
<proteinExistence type="inferred from homology"/>
<dbReference type="PANTHER" id="PTHR35530:SF1">
    <property type="entry name" value="2-HYDROXYMUCONATE TAUTOMERASE"/>
    <property type="match status" value="1"/>
</dbReference>
<organism evidence="4 5">
    <name type="scientific">Streptomyces cylindrosporus</name>
    <dbReference type="NCBI Taxonomy" id="2927583"/>
    <lineage>
        <taxon>Bacteria</taxon>
        <taxon>Bacillati</taxon>
        <taxon>Actinomycetota</taxon>
        <taxon>Actinomycetes</taxon>
        <taxon>Kitasatosporales</taxon>
        <taxon>Streptomycetaceae</taxon>
        <taxon>Streptomyces</taxon>
    </lineage>
</organism>
<keyword evidence="2" id="KW-0413">Isomerase</keyword>
<accession>A0ABS9Y850</accession>
<dbReference type="InterPro" id="IPR004370">
    <property type="entry name" value="4-OT-like_dom"/>
</dbReference>
<dbReference type="InterPro" id="IPR014347">
    <property type="entry name" value="Tautomerase/MIF_sf"/>
</dbReference>
<evidence type="ECO:0000313" key="5">
    <source>
        <dbReference type="Proteomes" id="UP001165269"/>
    </source>
</evidence>
<comment type="similarity">
    <text evidence="1">Belongs to the 4-oxalocrotonate tautomerase family.</text>
</comment>
<feature type="domain" description="4-oxalocrotonate tautomerase-like" evidence="3">
    <location>
        <begin position="2"/>
        <end position="60"/>
    </location>
</feature>
<dbReference type="Proteomes" id="UP001165269">
    <property type="component" value="Unassembled WGS sequence"/>
</dbReference>
<reference evidence="4" key="1">
    <citation type="submission" date="2022-03" db="EMBL/GenBank/DDBJ databases">
        <title>Streptomyces 7R015 and 7R016 isolated from Barleria lupulina in Thailand.</title>
        <authorList>
            <person name="Kanchanasin P."/>
            <person name="Phongsopitanun W."/>
            <person name="Tanasupawat S."/>
        </authorList>
    </citation>
    <scope>NUCLEOTIDE SEQUENCE</scope>
    <source>
        <strain evidence="4">7R015</strain>
    </source>
</reference>
<sequence length="71" mass="7410">MPFIQITMAKGRTADQKRDLLREVSAAAARATGTPEAAVRVWVVEVDAGEVIAGGTILADKQAAAAERTTS</sequence>
<dbReference type="PANTHER" id="PTHR35530">
    <property type="entry name" value="TAUTOMERASE-RELATED"/>
    <property type="match status" value="1"/>
</dbReference>
<evidence type="ECO:0000256" key="1">
    <source>
        <dbReference type="ARBA" id="ARBA00006723"/>
    </source>
</evidence>
<dbReference type="Gene3D" id="3.30.429.10">
    <property type="entry name" value="Macrophage Migration Inhibitory Factor"/>
    <property type="match status" value="1"/>
</dbReference>
<evidence type="ECO:0000259" key="3">
    <source>
        <dbReference type="Pfam" id="PF01361"/>
    </source>
</evidence>
<dbReference type="Pfam" id="PF01361">
    <property type="entry name" value="Tautomerase"/>
    <property type="match status" value="1"/>
</dbReference>
<evidence type="ECO:0000313" key="4">
    <source>
        <dbReference type="EMBL" id="MCI3273392.1"/>
    </source>
</evidence>
<gene>
    <name evidence="4" type="ORF">MQP27_20010</name>
</gene>